<feature type="non-terminal residue" evidence="3">
    <location>
        <position position="1"/>
    </location>
</feature>
<dbReference type="Pfam" id="PF12849">
    <property type="entry name" value="PBP_like_2"/>
    <property type="match status" value="1"/>
</dbReference>
<dbReference type="AlphaFoldDB" id="A0A3B0S543"/>
<evidence type="ECO:0000256" key="1">
    <source>
        <dbReference type="ARBA" id="ARBA00022729"/>
    </source>
</evidence>
<feature type="domain" description="PBP" evidence="2">
    <location>
        <begin position="2"/>
        <end position="196"/>
    </location>
</feature>
<dbReference type="InterPro" id="IPR024370">
    <property type="entry name" value="PBP_domain"/>
</dbReference>
<evidence type="ECO:0000313" key="3">
    <source>
        <dbReference type="EMBL" id="VAV91503.1"/>
    </source>
</evidence>
<keyword evidence="1" id="KW-0732">Signal</keyword>
<dbReference type="Gene3D" id="3.40.190.10">
    <property type="entry name" value="Periplasmic binding protein-like II"/>
    <property type="match status" value="2"/>
</dbReference>
<organism evidence="3">
    <name type="scientific">hydrothermal vent metagenome</name>
    <dbReference type="NCBI Taxonomy" id="652676"/>
    <lineage>
        <taxon>unclassified sequences</taxon>
        <taxon>metagenomes</taxon>
        <taxon>ecological metagenomes</taxon>
    </lineage>
</organism>
<gene>
    <name evidence="3" type="ORF">MNBD_ACTINO01-409</name>
</gene>
<dbReference type="SUPFAM" id="SSF53850">
    <property type="entry name" value="Periplasmic binding protein-like II"/>
    <property type="match status" value="1"/>
</dbReference>
<dbReference type="PANTHER" id="PTHR30570">
    <property type="entry name" value="PERIPLASMIC PHOSPHATE BINDING COMPONENT OF PHOSPHATE ABC TRANSPORTER"/>
    <property type="match status" value="1"/>
</dbReference>
<accession>A0A3B0S543</accession>
<sequence length="230" mass="24673">GIEFIELRFAIDGLSVLTSTKNDQISCLSFPDLYALLGPESIGFRNWSDADALAAEIGAANAPYPDADLVVTAPGEESGTYDSFVELVLEDIADERGEDAVTRPDYTASANDNVIIEGIAGSDTSLGWVGYAFYLANQDRVKALGVDGGDGCVSPTPETIASGDYPISRPLFVYVNAARAETNPALVEYVNFYLSDAGLANIDKAGYVRLAEYAPVRDIWESRTTGKNEY</sequence>
<protein>
    <submittedName>
        <fullName evidence="3">Phosphate ABC transporter, periplasmic phosphate-binding protein PstS (TC 3.A.1.7.1)</fullName>
    </submittedName>
</protein>
<dbReference type="InterPro" id="IPR050811">
    <property type="entry name" value="Phosphate_ABC_transporter"/>
</dbReference>
<reference evidence="3" key="1">
    <citation type="submission" date="2018-06" db="EMBL/GenBank/DDBJ databases">
        <authorList>
            <person name="Zhirakovskaya E."/>
        </authorList>
    </citation>
    <scope>NUCLEOTIDE SEQUENCE</scope>
</reference>
<evidence type="ECO:0000259" key="2">
    <source>
        <dbReference type="Pfam" id="PF12849"/>
    </source>
</evidence>
<dbReference type="PANTHER" id="PTHR30570:SF1">
    <property type="entry name" value="PHOSPHATE-BINDING PROTEIN PSTS"/>
    <property type="match status" value="1"/>
</dbReference>
<proteinExistence type="predicted"/>
<dbReference type="EMBL" id="UOEI01000062">
    <property type="protein sequence ID" value="VAV91503.1"/>
    <property type="molecule type" value="Genomic_DNA"/>
</dbReference>
<name>A0A3B0S543_9ZZZZ</name>